<organism evidence="1 2">
    <name type="scientific">Corallococcus sicarius</name>
    <dbReference type="NCBI Taxonomy" id="2316726"/>
    <lineage>
        <taxon>Bacteria</taxon>
        <taxon>Pseudomonadati</taxon>
        <taxon>Myxococcota</taxon>
        <taxon>Myxococcia</taxon>
        <taxon>Myxococcales</taxon>
        <taxon>Cystobacterineae</taxon>
        <taxon>Myxococcaceae</taxon>
        <taxon>Corallococcus</taxon>
    </lineage>
</organism>
<dbReference type="Gene3D" id="1.25.40.10">
    <property type="entry name" value="Tetratricopeptide repeat domain"/>
    <property type="match status" value="1"/>
</dbReference>
<dbReference type="SUPFAM" id="SSF48452">
    <property type="entry name" value="TPR-like"/>
    <property type="match status" value="1"/>
</dbReference>
<evidence type="ECO:0000313" key="1">
    <source>
        <dbReference type="EMBL" id="RKH36797.1"/>
    </source>
</evidence>
<accession>A0A3A8MX08</accession>
<proteinExistence type="predicted"/>
<dbReference type="AlphaFoldDB" id="A0A3A8MX08"/>
<dbReference type="Proteomes" id="UP000273405">
    <property type="component" value="Unassembled WGS sequence"/>
</dbReference>
<sequence>MCFFREAQDPGRRDEARRRLRGLIASHPERPWLLLVLGYVEMLSDPRSAEDSYRRAALAFRKLGDAEGEVMAGINLRNVLGVLGRTEEAHTWVERVG</sequence>
<reference evidence="2" key="1">
    <citation type="submission" date="2018-09" db="EMBL/GenBank/DDBJ databases">
        <authorList>
            <person name="Livingstone P.G."/>
            <person name="Whitworth D.E."/>
        </authorList>
    </citation>
    <scope>NUCLEOTIDE SEQUENCE [LARGE SCALE GENOMIC DNA]</scope>
    <source>
        <strain evidence="2">CA040B</strain>
    </source>
</reference>
<evidence type="ECO:0000313" key="2">
    <source>
        <dbReference type="Proteomes" id="UP000273405"/>
    </source>
</evidence>
<name>A0A3A8MX08_9BACT</name>
<gene>
    <name evidence="1" type="ORF">D7X12_31920</name>
</gene>
<keyword evidence="2" id="KW-1185">Reference proteome</keyword>
<comment type="caution">
    <text evidence="1">The sequence shown here is derived from an EMBL/GenBank/DDBJ whole genome shotgun (WGS) entry which is preliminary data.</text>
</comment>
<dbReference type="EMBL" id="RAWG01000281">
    <property type="protein sequence ID" value="RKH36797.1"/>
    <property type="molecule type" value="Genomic_DNA"/>
</dbReference>
<dbReference type="InterPro" id="IPR011990">
    <property type="entry name" value="TPR-like_helical_dom_sf"/>
</dbReference>
<protein>
    <submittedName>
        <fullName evidence="1">CHAT domain-containing protein</fullName>
    </submittedName>
</protein>
<feature type="non-terminal residue" evidence="1">
    <location>
        <position position="97"/>
    </location>
</feature>